<keyword evidence="3" id="KW-1185">Reference proteome</keyword>
<evidence type="ECO:0008006" key="4">
    <source>
        <dbReference type="Google" id="ProtNLM"/>
    </source>
</evidence>
<accession>A0ABY7M774</accession>
<sequence>MTLPLPACPDCTAAYEPTDNYCRQCGMYLAALREVAVAPAAPRTPQRYERERAALPAPVKKAVTAVAIGTALQVGMSLTGKYLARQAAKGAVSAVRPKAKRPRPGARQQAANEAAPAAIDDPYADAAAVSETVVIRRVWIRRP</sequence>
<organism evidence="2 3">
    <name type="scientific">Tepidiforma flava</name>
    <dbReference type="NCBI Taxonomy" id="3004094"/>
    <lineage>
        <taxon>Bacteria</taxon>
        <taxon>Bacillati</taxon>
        <taxon>Chloroflexota</taxon>
        <taxon>Tepidiformia</taxon>
        <taxon>Tepidiformales</taxon>
        <taxon>Tepidiformaceae</taxon>
        <taxon>Tepidiforma</taxon>
    </lineage>
</organism>
<dbReference type="RefSeq" id="WP_270056868.1">
    <property type="nucleotide sequence ID" value="NZ_CP115149.1"/>
</dbReference>
<protein>
    <recommendedName>
        <fullName evidence="4">Zinc ribbon domain-containing protein</fullName>
    </recommendedName>
</protein>
<reference evidence="2 3" key="1">
    <citation type="journal article" date="2023" name="ISME J.">
        <title>Thermophilic Dehalococcoidia with unusual traits shed light on an unexpected past.</title>
        <authorList>
            <person name="Palmer M."/>
            <person name="Covington J.K."/>
            <person name="Zhou E.M."/>
            <person name="Thomas S.C."/>
            <person name="Habib N."/>
            <person name="Seymour C.O."/>
            <person name="Lai D."/>
            <person name="Johnston J."/>
            <person name="Hashimi A."/>
            <person name="Jiao J.Y."/>
            <person name="Muok A.R."/>
            <person name="Liu L."/>
            <person name="Xian W.D."/>
            <person name="Zhi X.Y."/>
            <person name="Li M.M."/>
            <person name="Silva L.P."/>
            <person name="Bowen B.P."/>
            <person name="Louie K."/>
            <person name="Briegel A."/>
            <person name="Pett-Ridge J."/>
            <person name="Weber P.K."/>
            <person name="Tocheva E.I."/>
            <person name="Woyke T."/>
            <person name="Northen T.R."/>
            <person name="Mayali X."/>
            <person name="Li W.J."/>
            <person name="Hedlund B.P."/>
        </authorList>
    </citation>
    <scope>NUCLEOTIDE SEQUENCE [LARGE SCALE GENOMIC DNA]</scope>
    <source>
        <strain evidence="2 3">YIM 72310</strain>
    </source>
</reference>
<feature type="region of interest" description="Disordered" evidence="1">
    <location>
        <begin position="90"/>
        <end position="115"/>
    </location>
</feature>
<name>A0ABY7M774_9CHLR</name>
<evidence type="ECO:0000313" key="2">
    <source>
        <dbReference type="EMBL" id="WBL36344.1"/>
    </source>
</evidence>
<evidence type="ECO:0000256" key="1">
    <source>
        <dbReference type="SAM" id="MobiDB-lite"/>
    </source>
</evidence>
<feature type="compositionally biased region" description="Low complexity" evidence="1">
    <location>
        <begin position="105"/>
        <end position="115"/>
    </location>
</feature>
<evidence type="ECO:0000313" key="3">
    <source>
        <dbReference type="Proteomes" id="UP001212803"/>
    </source>
</evidence>
<dbReference type="Proteomes" id="UP001212803">
    <property type="component" value="Chromosome"/>
</dbReference>
<gene>
    <name evidence="2" type="ORF">O0235_01845</name>
</gene>
<dbReference type="EMBL" id="CP115149">
    <property type="protein sequence ID" value="WBL36344.1"/>
    <property type="molecule type" value="Genomic_DNA"/>
</dbReference>
<proteinExistence type="predicted"/>